<proteinExistence type="predicted"/>
<gene>
    <name evidence="1" type="ORF">PRABACTJOHN_03547</name>
</gene>
<dbReference type="EMBL" id="ABYH01000374">
    <property type="protein sequence ID" value="EEC95070.1"/>
    <property type="molecule type" value="Genomic_DNA"/>
</dbReference>
<dbReference type="Proteomes" id="UP000005510">
    <property type="component" value="Unassembled WGS sequence"/>
</dbReference>
<reference evidence="1 2" key="1">
    <citation type="submission" date="2008-10" db="EMBL/GenBank/DDBJ databases">
        <title>Draft genome sequence of Parabacteroides johnsonii (DSM 18315).</title>
        <authorList>
            <person name="Sudarsanam P."/>
            <person name="Ley R."/>
            <person name="Guruge J."/>
            <person name="Turnbaugh P.J."/>
            <person name="Mahowald M."/>
            <person name="Liep D."/>
            <person name="Gordon J."/>
        </authorList>
    </citation>
    <scope>NUCLEOTIDE SEQUENCE [LARGE SCALE GENOMIC DNA]</scope>
    <source>
        <strain evidence="1 2">DSM 18315</strain>
    </source>
</reference>
<comment type="caution">
    <text evidence="1">The sequence shown here is derived from an EMBL/GenBank/DDBJ whole genome shotgun (WGS) entry which is preliminary data.</text>
</comment>
<dbReference type="AlphaFoldDB" id="B7BER8"/>
<protein>
    <submittedName>
        <fullName evidence="1">Uncharacterized protein</fullName>
    </submittedName>
</protein>
<sequence>MASPKLSRAISADFLFYSSTKIQKSLLNLIEIIDEDIAKFCTFVTG</sequence>
<reference evidence="1 2" key="2">
    <citation type="submission" date="2008-10" db="EMBL/GenBank/DDBJ databases">
        <authorList>
            <person name="Fulton L."/>
            <person name="Clifton S."/>
            <person name="Fulton B."/>
            <person name="Xu J."/>
            <person name="Minx P."/>
            <person name="Pepin K.H."/>
            <person name="Johnson M."/>
            <person name="Bhonagiri V."/>
            <person name="Nash W.E."/>
            <person name="Mardis E.R."/>
            <person name="Wilson R.K."/>
        </authorList>
    </citation>
    <scope>NUCLEOTIDE SEQUENCE [LARGE SCALE GENOMIC DNA]</scope>
    <source>
        <strain evidence="1 2">DSM 18315</strain>
    </source>
</reference>
<evidence type="ECO:0000313" key="2">
    <source>
        <dbReference type="Proteomes" id="UP000005510"/>
    </source>
</evidence>
<dbReference type="HOGENOM" id="CLU_3186835_0_0_10"/>
<accession>B7BER8</accession>
<name>B7BER8_9BACT</name>
<organism evidence="1 2">
    <name type="scientific">Parabacteroides johnsonii DSM 18315</name>
    <dbReference type="NCBI Taxonomy" id="537006"/>
    <lineage>
        <taxon>Bacteria</taxon>
        <taxon>Pseudomonadati</taxon>
        <taxon>Bacteroidota</taxon>
        <taxon>Bacteroidia</taxon>
        <taxon>Bacteroidales</taxon>
        <taxon>Tannerellaceae</taxon>
        <taxon>Parabacteroides</taxon>
    </lineage>
</organism>
<dbReference type="STRING" id="537006.PRABACTJOHN_03547"/>
<evidence type="ECO:0000313" key="1">
    <source>
        <dbReference type="EMBL" id="EEC95070.1"/>
    </source>
</evidence>